<keyword evidence="3" id="KW-1185">Reference proteome</keyword>
<dbReference type="InterPro" id="IPR051397">
    <property type="entry name" value="Zn-ADH-like_protein"/>
</dbReference>
<feature type="domain" description="Enoyl reductase (ER)" evidence="1">
    <location>
        <begin position="9"/>
        <end position="317"/>
    </location>
</feature>
<dbReference type="EMBL" id="JBHTGP010000017">
    <property type="protein sequence ID" value="MFD0689478.1"/>
    <property type="molecule type" value="Genomic_DNA"/>
</dbReference>
<comment type="caution">
    <text evidence="2">The sequence shown here is derived from an EMBL/GenBank/DDBJ whole genome shotgun (WGS) entry which is preliminary data.</text>
</comment>
<protein>
    <submittedName>
        <fullName evidence="2">Zinc-binding alcohol dehydrogenase family protein</fullName>
    </submittedName>
</protein>
<dbReference type="Proteomes" id="UP001597063">
    <property type="component" value="Unassembled WGS sequence"/>
</dbReference>
<sequence length="319" mass="32598">MTARHVRAAVLHGLGQVPRYGVLPEPVAGEGEAVVTVTAAALKPSDRAMAEGVHYAPAAFPCGVGLDGVGRLDDGTRVAFFLPQQPYGGMAERTLVRRDVWLPVPDGVDDAIAAALLNPGMAAWKAVVAEGEVAAGQTVLVLGATGASGRVAAQLAVRRGARVVGAGRDQDVLDGLVANGVHAAISVDRPHEEVVGALVAEGPYDLVVDYLWGGAAEAAFAALARTGEAARPVRYILVGMSAGDVAGLPAMTLRKAPVQMVGSGFGGRASLDDAAAAFAGLLRQVAAGDLVMDVETVPLADVEEAWTRKASGRRIVLVP</sequence>
<dbReference type="Gene3D" id="3.90.180.10">
    <property type="entry name" value="Medium-chain alcohol dehydrogenases, catalytic domain"/>
    <property type="match status" value="1"/>
</dbReference>
<dbReference type="RefSeq" id="WP_131763675.1">
    <property type="nucleotide sequence ID" value="NZ_CAACUY010000379.1"/>
</dbReference>
<organism evidence="2 3">
    <name type="scientific">Actinomadura fibrosa</name>
    <dbReference type="NCBI Taxonomy" id="111802"/>
    <lineage>
        <taxon>Bacteria</taxon>
        <taxon>Bacillati</taxon>
        <taxon>Actinomycetota</taxon>
        <taxon>Actinomycetes</taxon>
        <taxon>Streptosporangiales</taxon>
        <taxon>Thermomonosporaceae</taxon>
        <taxon>Actinomadura</taxon>
    </lineage>
</organism>
<dbReference type="InterPro" id="IPR011032">
    <property type="entry name" value="GroES-like_sf"/>
</dbReference>
<evidence type="ECO:0000259" key="1">
    <source>
        <dbReference type="SMART" id="SM00829"/>
    </source>
</evidence>
<dbReference type="InterPro" id="IPR036291">
    <property type="entry name" value="NAD(P)-bd_dom_sf"/>
</dbReference>
<proteinExistence type="predicted"/>
<dbReference type="SUPFAM" id="SSF51735">
    <property type="entry name" value="NAD(P)-binding Rossmann-fold domains"/>
    <property type="match status" value="1"/>
</dbReference>
<evidence type="ECO:0000313" key="2">
    <source>
        <dbReference type="EMBL" id="MFD0689478.1"/>
    </source>
</evidence>
<dbReference type="InterPro" id="IPR020843">
    <property type="entry name" value="ER"/>
</dbReference>
<evidence type="ECO:0000313" key="3">
    <source>
        <dbReference type="Proteomes" id="UP001597063"/>
    </source>
</evidence>
<name>A0ABW2XSM4_9ACTN</name>
<dbReference type="SUPFAM" id="SSF50129">
    <property type="entry name" value="GroES-like"/>
    <property type="match status" value="1"/>
</dbReference>
<dbReference type="PANTHER" id="PTHR43677:SF11">
    <property type="entry name" value="ZINC-CONTAINING ALCOHOL DEHYDROGENASE"/>
    <property type="match status" value="1"/>
</dbReference>
<dbReference type="PANTHER" id="PTHR43677">
    <property type="entry name" value="SHORT-CHAIN DEHYDROGENASE/REDUCTASE"/>
    <property type="match status" value="1"/>
</dbReference>
<dbReference type="Gene3D" id="3.40.50.720">
    <property type="entry name" value="NAD(P)-binding Rossmann-like Domain"/>
    <property type="match status" value="1"/>
</dbReference>
<dbReference type="SMART" id="SM00829">
    <property type="entry name" value="PKS_ER"/>
    <property type="match status" value="1"/>
</dbReference>
<gene>
    <name evidence="2" type="ORF">ACFQZM_33675</name>
</gene>
<reference evidence="3" key="1">
    <citation type="journal article" date="2019" name="Int. J. Syst. Evol. Microbiol.">
        <title>The Global Catalogue of Microorganisms (GCM) 10K type strain sequencing project: providing services to taxonomists for standard genome sequencing and annotation.</title>
        <authorList>
            <consortium name="The Broad Institute Genomics Platform"/>
            <consortium name="The Broad Institute Genome Sequencing Center for Infectious Disease"/>
            <person name="Wu L."/>
            <person name="Ma J."/>
        </authorList>
    </citation>
    <scope>NUCLEOTIDE SEQUENCE [LARGE SCALE GENOMIC DNA]</scope>
    <source>
        <strain evidence="3">JCM 9371</strain>
    </source>
</reference>
<accession>A0ABW2XSM4</accession>